<dbReference type="VEuPathDB" id="FungiDB:H257_05411"/>
<comment type="caution">
    <text evidence="2">The sequence shown here is derived from an EMBL/GenBank/DDBJ whole genome shotgun (WGS) entry which is preliminary data.</text>
</comment>
<organism evidence="2 3">
    <name type="scientific">Aphanomyces astaci</name>
    <name type="common">Crayfish plague agent</name>
    <dbReference type="NCBI Taxonomy" id="112090"/>
    <lineage>
        <taxon>Eukaryota</taxon>
        <taxon>Sar</taxon>
        <taxon>Stramenopiles</taxon>
        <taxon>Oomycota</taxon>
        <taxon>Saprolegniomycetes</taxon>
        <taxon>Saprolegniales</taxon>
        <taxon>Verrucalvaceae</taxon>
        <taxon>Aphanomyces</taxon>
    </lineage>
</organism>
<feature type="compositionally biased region" description="Low complexity" evidence="1">
    <location>
        <begin position="70"/>
        <end position="79"/>
    </location>
</feature>
<dbReference type="Proteomes" id="UP000285430">
    <property type="component" value="Unassembled WGS sequence"/>
</dbReference>
<dbReference type="AlphaFoldDB" id="A0A3R6XUC6"/>
<dbReference type="EMBL" id="QUTH01002867">
    <property type="protein sequence ID" value="RHZ23409.1"/>
    <property type="molecule type" value="Genomic_DNA"/>
</dbReference>
<protein>
    <submittedName>
        <fullName evidence="2">Uncharacterized protein</fullName>
    </submittedName>
</protein>
<sequence length="148" mass="17240">MMERLRDDEHQLFRNSKGTIRELREIFLNEQSRYQQTLFNPKRRREDLEQSMQGQFMSVTQAITRPTGLSTSRTTITRPSPFPDDNYKTYGIRHVPDEDSGIQHPPDNDNGIHHLPDNDYKTYSRVIQNILVKTKKIGYAVTSTDSGI</sequence>
<gene>
    <name evidence="2" type="ORF">DYB37_001740</name>
</gene>
<proteinExistence type="predicted"/>
<feature type="compositionally biased region" description="Polar residues" evidence="1">
    <location>
        <begin position="50"/>
        <end position="69"/>
    </location>
</feature>
<dbReference type="VEuPathDB" id="FungiDB:H257_12069"/>
<reference evidence="2 3" key="1">
    <citation type="submission" date="2018-08" db="EMBL/GenBank/DDBJ databases">
        <title>Aphanomyces genome sequencing and annotation.</title>
        <authorList>
            <person name="Minardi D."/>
            <person name="Oidtmann B."/>
            <person name="Van Der Giezen M."/>
            <person name="Studholme D.J."/>
        </authorList>
    </citation>
    <scope>NUCLEOTIDE SEQUENCE [LARGE SCALE GENOMIC DNA]</scope>
    <source>
        <strain evidence="2 3">Da</strain>
    </source>
</reference>
<evidence type="ECO:0000256" key="1">
    <source>
        <dbReference type="SAM" id="MobiDB-lite"/>
    </source>
</evidence>
<evidence type="ECO:0000313" key="3">
    <source>
        <dbReference type="Proteomes" id="UP000285430"/>
    </source>
</evidence>
<accession>A0A3R6XUC6</accession>
<name>A0A3R6XUC6_APHAT</name>
<evidence type="ECO:0000313" key="2">
    <source>
        <dbReference type="EMBL" id="RHZ23409.1"/>
    </source>
</evidence>
<feature type="region of interest" description="Disordered" evidence="1">
    <location>
        <begin position="47"/>
        <end position="88"/>
    </location>
</feature>